<keyword evidence="3" id="KW-1185">Reference proteome</keyword>
<comment type="caution">
    <text evidence="2">The sequence shown here is derived from an EMBL/GenBank/DDBJ whole genome shotgun (WGS) entry which is preliminary data.</text>
</comment>
<dbReference type="Proteomes" id="UP001501570">
    <property type="component" value="Unassembled WGS sequence"/>
</dbReference>
<dbReference type="EMBL" id="BAABJQ010000024">
    <property type="protein sequence ID" value="GAA5195642.1"/>
    <property type="molecule type" value="Genomic_DNA"/>
</dbReference>
<feature type="transmembrane region" description="Helical" evidence="1">
    <location>
        <begin position="83"/>
        <end position="103"/>
    </location>
</feature>
<reference evidence="3" key="1">
    <citation type="journal article" date="2019" name="Int. J. Syst. Evol. Microbiol.">
        <title>The Global Catalogue of Microorganisms (GCM) 10K type strain sequencing project: providing services to taxonomists for standard genome sequencing and annotation.</title>
        <authorList>
            <consortium name="The Broad Institute Genomics Platform"/>
            <consortium name="The Broad Institute Genome Sequencing Center for Infectious Disease"/>
            <person name="Wu L."/>
            <person name="Ma J."/>
        </authorList>
    </citation>
    <scope>NUCLEOTIDE SEQUENCE [LARGE SCALE GENOMIC DNA]</scope>
    <source>
        <strain evidence="3">JCM 18304</strain>
    </source>
</reference>
<evidence type="ECO:0000313" key="3">
    <source>
        <dbReference type="Proteomes" id="UP001501570"/>
    </source>
</evidence>
<dbReference type="RefSeq" id="WP_345635740.1">
    <property type="nucleotide sequence ID" value="NZ_BAABJQ010000024.1"/>
</dbReference>
<protein>
    <submittedName>
        <fullName evidence="2">Low temperature requirement protein A</fullName>
    </submittedName>
</protein>
<organism evidence="2 3">
    <name type="scientific">Rugosimonospora acidiphila</name>
    <dbReference type="NCBI Taxonomy" id="556531"/>
    <lineage>
        <taxon>Bacteria</taxon>
        <taxon>Bacillati</taxon>
        <taxon>Actinomycetota</taxon>
        <taxon>Actinomycetes</taxon>
        <taxon>Micromonosporales</taxon>
        <taxon>Micromonosporaceae</taxon>
        <taxon>Rugosimonospora</taxon>
    </lineage>
</organism>
<feature type="transmembrane region" description="Helical" evidence="1">
    <location>
        <begin position="313"/>
        <end position="330"/>
    </location>
</feature>
<proteinExistence type="predicted"/>
<evidence type="ECO:0000256" key="1">
    <source>
        <dbReference type="SAM" id="Phobius"/>
    </source>
</evidence>
<evidence type="ECO:0000313" key="2">
    <source>
        <dbReference type="EMBL" id="GAA5195642.1"/>
    </source>
</evidence>
<feature type="transmembrane region" description="Helical" evidence="1">
    <location>
        <begin position="362"/>
        <end position="381"/>
    </location>
</feature>
<feature type="transmembrane region" description="Helical" evidence="1">
    <location>
        <begin position="21"/>
        <end position="38"/>
    </location>
</feature>
<feature type="transmembrane region" description="Helical" evidence="1">
    <location>
        <begin position="50"/>
        <end position="71"/>
    </location>
</feature>
<feature type="transmembrane region" description="Helical" evidence="1">
    <location>
        <begin position="109"/>
        <end position="130"/>
    </location>
</feature>
<sequence>MTTGRLPRIARKAGDPEQPTFLELFFDLVYIFAFRRLAHELDTNYNAIGVLRTAVMLLAMWWIWELMVWLTDLFDPRRAQIQVVVLVAMFGILVMALTVPTAFAHNGWVFVVVYFTIIFARASVLIGGARGYPSQQARSVRVAFWFGLTAVVWFAGAFVPDASIRLILWALAVGVDYLAASLGWPTPGLGRTHRESRIFIGVHVSERHRQIFIIALGEVILSNGLKFTSTRFERDEWTTLVTAFAAVVLLFLIYARQSRRLLAPPALWSMDRVGPGIVTAYSHLMMVAGVVAISAGDAYVARGPLGDLPVSEALAVVVGPALVLFGTGLFERAVSGVILWSRLIAIVLLFGILPWIEPLPALAPAIWADLVLIGTFVSDLATSRQSGRVRPAPSA</sequence>
<feature type="transmembrane region" description="Helical" evidence="1">
    <location>
        <begin position="142"/>
        <end position="160"/>
    </location>
</feature>
<dbReference type="Pfam" id="PF06772">
    <property type="entry name" value="LtrA"/>
    <property type="match status" value="1"/>
</dbReference>
<dbReference type="PANTHER" id="PTHR36840">
    <property type="entry name" value="BLL5714 PROTEIN"/>
    <property type="match status" value="1"/>
</dbReference>
<dbReference type="InterPro" id="IPR010640">
    <property type="entry name" value="Low_temperature_requirement_A"/>
</dbReference>
<gene>
    <name evidence="2" type="ORF">GCM10023322_62800</name>
</gene>
<keyword evidence="1" id="KW-0472">Membrane</keyword>
<feature type="transmembrane region" description="Helical" evidence="1">
    <location>
        <begin position="276"/>
        <end position="301"/>
    </location>
</feature>
<name>A0ABP9SFY7_9ACTN</name>
<keyword evidence="1" id="KW-1133">Transmembrane helix</keyword>
<accession>A0ABP9SFY7</accession>
<keyword evidence="1" id="KW-0812">Transmembrane</keyword>
<feature type="transmembrane region" description="Helical" evidence="1">
    <location>
        <begin position="337"/>
        <end position="356"/>
    </location>
</feature>
<dbReference type="PANTHER" id="PTHR36840:SF1">
    <property type="entry name" value="BLL5714 PROTEIN"/>
    <property type="match status" value="1"/>
</dbReference>
<feature type="transmembrane region" description="Helical" evidence="1">
    <location>
        <begin position="237"/>
        <end position="255"/>
    </location>
</feature>